<evidence type="ECO:0000313" key="2">
    <source>
        <dbReference type="RefSeq" id="XP_045154150.1"/>
    </source>
</evidence>
<proteinExistence type="predicted"/>
<reference evidence="2" key="1">
    <citation type="submission" date="2025-08" db="UniProtKB">
        <authorList>
            <consortium name="RefSeq"/>
        </authorList>
    </citation>
    <scope>IDENTIFICATION</scope>
</reference>
<sequence>MRTAPRLAARSAATSRPSPILTYIDDRRRTLSGAPARSPAATPPRPPPAPPSRASARPRAAGSCYLCDLPRMPWAMIWDFTEPVCRGCVNYEGADRVEFVIETARQLKRAHGCFQEGRSPPGASASATKPPPPLSAKDILLQQQQHLGHGPPEAASRGPQGLERYPLAPAAERPPRLASDFGGSRQAAGLVQPQPPPVNGILVPNGFSKLEDPPELNRQSPNPRRGHTVPPTLVPLMNGSAAQLPAALSLSGRAAASLAAVSGSAAAGLGPVQASELGAHKRPASVSSSVAAEHEQREAAAKDKAPPPAHRGPADSLSAGASELGSAEGAGKGRGPSEQDWVNRPKTVRDTLLALHQHGHSGPFESKFKKEPALTAGRLLGFEANGANGSKAVARTARKRKPSPEPEGEVAASKINGEAQPWLSTSTDGLKIPMTPTSSFISPPPPTASPHSNRTTPPEAAQNGQSPMAALILVADNAGGSHATKDANQVHSTTRRNSSSPPSPSSVNQRRLGARDGGGQGASSTGGLEPVHPASLPDSSLAASAPLCCTLCHERLEDTHFVQCPSVPSHKFCFPCSRQSIKQQGASGEVYCPSGEKCPLVGSNVPWAFMQGEIATILAGDVKVKKERDS</sequence>
<name>A0AC55DQX1_ECHTE</name>
<dbReference type="RefSeq" id="XP_045154150.1">
    <property type="nucleotide sequence ID" value="XM_045298215.1"/>
</dbReference>
<accession>A0AC55DQX1</accession>
<keyword evidence="1" id="KW-1185">Reference proteome</keyword>
<dbReference type="Proteomes" id="UP000694863">
    <property type="component" value="Unplaced"/>
</dbReference>
<gene>
    <name evidence="2" type="primary">IRF2BP2</name>
</gene>
<evidence type="ECO:0000313" key="1">
    <source>
        <dbReference type="Proteomes" id="UP000694863"/>
    </source>
</evidence>
<organism evidence="1 2">
    <name type="scientific">Echinops telfairi</name>
    <name type="common">Lesser hedgehog tenrec</name>
    <dbReference type="NCBI Taxonomy" id="9371"/>
    <lineage>
        <taxon>Eukaryota</taxon>
        <taxon>Metazoa</taxon>
        <taxon>Chordata</taxon>
        <taxon>Craniata</taxon>
        <taxon>Vertebrata</taxon>
        <taxon>Euteleostomi</taxon>
        <taxon>Mammalia</taxon>
        <taxon>Eutheria</taxon>
        <taxon>Afrotheria</taxon>
        <taxon>Tenrecidae</taxon>
        <taxon>Tenrecinae</taxon>
        <taxon>Echinops</taxon>
    </lineage>
</organism>
<protein>
    <submittedName>
        <fullName evidence="2">Interferon regulatory factor 2-binding protein 2</fullName>
    </submittedName>
</protein>